<feature type="transmembrane region" description="Helical" evidence="1">
    <location>
        <begin position="6"/>
        <end position="26"/>
    </location>
</feature>
<keyword evidence="3" id="KW-1185">Reference proteome</keyword>
<evidence type="ECO:0008006" key="4">
    <source>
        <dbReference type="Google" id="ProtNLM"/>
    </source>
</evidence>
<reference evidence="3" key="1">
    <citation type="journal article" date="2019" name="Int. J. Syst. Evol. Microbiol.">
        <title>The Global Catalogue of Microorganisms (GCM) 10K type strain sequencing project: providing services to taxonomists for standard genome sequencing and annotation.</title>
        <authorList>
            <consortium name="The Broad Institute Genomics Platform"/>
            <consortium name="The Broad Institute Genome Sequencing Center for Infectious Disease"/>
            <person name="Wu L."/>
            <person name="Ma J."/>
        </authorList>
    </citation>
    <scope>NUCLEOTIDE SEQUENCE [LARGE SCALE GENOMIC DNA]</scope>
    <source>
        <strain evidence="3">2902at01</strain>
    </source>
</reference>
<dbReference type="EMBL" id="JBHSBN010000008">
    <property type="protein sequence ID" value="MFC4107063.1"/>
    <property type="molecule type" value="Genomic_DNA"/>
</dbReference>
<protein>
    <recommendedName>
        <fullName evidence="4">Secreted protein</fullName>
    </recommendedName>
</protein>
<keyword evidence="1" id="KW-0472">Membrane</keyword>
<name>A0ABV8KLS2_9ACTN</name>
<evidence type="ECO:0000313" key="3">
    <source>
        <dbReference type="Proteomes" id="UP001595868"/>
    </source>
</evidence>
<gene>
    <name evidence="2" type="ORF">ACFOX0_14145</name>
</gene>
<evidence type="ECO:0000313" key="2">
    <source>
        <dbReference type="EMBL" id="MFC4107063.1"/>
    </source>
</evidence>
<organism evidence="2 3">
    <name type="scientific">Micromonospora zhanjiangensis</name>
    <dbReference type="NCBI Taxonomy" id="1522057"/>
    <lineage>
        <taxon>Bacteria</taxon>
        <taxon>Bacillati</taxon>
        <taxon>Actinomycetota</taxon>
        <taxon>Actinomycetes</taxon>
        <taxon>Micromonosporales</taxon>
        <taxon>Micromonosporaceae</taxon>
        <taxon>Micromonospora</taxon>
    </lineage>
</organism>
<sequence>MSPTQIIVLVLVLLVVAAVVVTAVVLGRRRALRTRFGPEYDRVVAEQENRSAAERELRERERRHADLDLTPLSDESRREYSTAWEELQARFIDAPGEAVGAADELVTRLIAERGYPTQGYEEQLAHLSVEHARTLTHYRDAHEIHLSNERGEASTEQLRQAVVHYRALFADLLGTDPVRAHTSDGTRPDAPQDAPNR</sequence>
<dbReference type="Proteomes" id="UP001595868">
    <property type="component" value="Unassembled WGS sequence"/>
</dbReference>
<proteinExistence type="predicted"/>
<keyword evidence="1" id="KW-1133">Transmembrane helix</keyword>
<accession>A0ABV8KLS2</accession>
<keyword evidence="1" id="KW-0812">Transmembrane</keyword>
<comment type="caution">
    <text evidence="2">The sequence shown here is derived from an EMBL/GenBank/DDBJ whole genome shotgun (WGS) entry which is preliminary data.</text>
</comment>
<dbReference type="RefSeq" id="WP_377545591.1">
    <property type="nucleotide sequence ID" value="NZ_JBHSBN010000008.1"/>
</dbReference>
<evidence type="ECO:0000256" key="1">
    <source>
        <dbReference type="SAM" id="Phobius"/>
    </source>
</evidence>